<dbReference type="AlphaFoldDB" id="A0A507SPI3"/>
<reference evidence="4 5" key="1">
    <citation type="submission" date="2019-03" db="EMBL/GenBank/DDBJ databases">
        <title>Characterization of a novel Mycoplasma cynos real-time PCR assay.</title>
        <authorList>
            <person name="Tallmadge R.L."/>
            <person name="Mitchell P.K."/>
            <person name="Goodman L."/>
        </authorList>
    </citation>
    <scope>NUCLEOTIDE SEQUENCE [LARGE SCALE GENOMIC DNA]</scope>
    <source>
        <strain evidence="4 5">1642</strain>
    </source>
</reference>
<dbReference type="CDD" id="cd04735">
    <property type="entry name" value="OYE_like_4_FMN"/>
    <property type="match status" value="1"/>
</dbReference>
<accession>A0A507SPI3</accession>
<feature type="domain" description="NADH:flavin oxidoreductase/NADH oxidase N-terminal" evidence="3">
    <location>
        <begin position="7"/>
        <end position="341"/>
    </location>
</feature>
<dbReference type="PANTHER" id="PTHR43656">
    <property type="entry name" value="BINDING OXIDOREDUCTASE, PUTATIVE (AFU_ORTHOLOGUE AFUA_2G08260)-RELATED"/>
    <property type="match status" value="1"/>
</dbReference>
<dbReference type="GO" id="GO:0016491">
    <property type="term" value="F:oxidoreductase activity"/>
    <property type="evidence" value="ECO:0007669"/>
    <property type="project" value="UniProtKB-KW"/>
</dbReference>
<gene>
    <name evidence="4" type="ORF">E1I18_03585</name>
</gene>
<proteinExistence type="predicted"/>
<dbReference type="Proteomes" id="UP000320801">
    <property type="component" value="Unassembled WGS sequence"/>
</dbReference>
<dbReference type="EMBL" id="SMDN01000025">
    <property type="protein sequence ID" value="TQC51258.1"/>
    <property type="molecule type" value="Genomic_DNA"/>
</dbReference>
<keyword evidence="5" id="KW-1185">Reference proteome</keyword>
<evidence type="ECO:0000313" key="5">
    <source>
        <dbReference type="Proteomes" id="UP000320801"/>
    </source>
</evidence>
<dbReference type="RefSeq" id="WP_141484220.1">
    <property type="nucleotide sequence ID" value="NZ_SMDN01000025.1"/>
</dbReference>
<dbReference type="Pfam" id="PF00724">
    <property type="entry name" value="Oxidored_FMN"/>
    <property type="match status" value="1"/>
</dbReference>
<sequence length="393" mass="45043">MNKFKPLFEPYKLNNFTLKNRFVLSPMTLSLASEDGFMTPEETEYAKRRAHSAPLQISGGTYFDEYGQLFEFGYSAKSDDYIESLKQLRDAMKTPENKVILQLAHAGKFSQASLRKYGHLYGPSYEHNFYPFEHEVFELTKEQIKQIIEDYGNATIRAIKAGFDGVEISMAQRLLIQTFFSKIVNKRNDEYSSETFENRSRLAREILTKIRSIIDEYAPKDFIFGFRATPEETYGGELGYTIEEFCQLTDLAIDLGKIDYLAIASWGHDIYLNKVRSECKYKGELVNKVIYEHINKRIAVISSGGINNPEKCLEALKYSDLVGLSSVFVADPEFVQKIEQDKLADINLFVSFDQLKDLAIPEQSFKGIANMFSYCETIPPKTINTIEQNAIKK</sequence>
<keyword evidence="1" id="KW-0285">Flavoprotein</keyword>
<keyword evidence="2" id="KW-0560">Oxidoreductase</keyword>
<dbReference type="InterPro" id="IPR001155">
    <property type="entry name" value="OxRdtase_FMN_N"/>
</dbReference>
<dbReference type="OrthoDB" id="9772736at2"/>
<evidence type="ECO:0000259" key="3">
    <source>
        <dbReference type="Pfam" id="PF00724"/>
    </source>
</evidence>
<comment type="caution">
    <text evidence="4">The sequence shown here is derived from an EMBL/GenBank/DDBJ whole genome shotgun (WGS) entry which is preliminary data.</text>
</comment>
<name>A0A507SPI3_9BACT</name>
<dbReference type="Gene3D" id="3.20.20.70">
    <property type="entry name" value="Aldolase class I"/>
    <property type="match status" value="1"/>
</dbReference>
<evidence type="ECO:0000256" key="1">
    <source>
        <dbReference type="ARBA" id="ARBA00022630"/>
    </source>
</evidence>
<organism evidence="4 5">
    <name type="scientific">Mycoplasmopsis mucosicanis</name>
    <dbReference type="NCBI Taxonomy" id="458208"/>
    <lineage>
        <taxon>Bacteria</taxon>
        <taxon>Bacillati</taxon>
        <taxon>Mycoplasmatota</taxon>
        <taxon>Mycoplasmoidales</taxon>
        <taxon>Metamycoplasmataceae</taxon>
        <taxon>Mycoplasmopsis</taxon>
    </lineage>
</organism>
<dbReference type="SUPFAM" id="SSF51395">
    <property type="entry name" value="FMN-linked oxidoreductases"/>
    <property type="match status" value="1"/>
</dbReference>
<dbReference type="PANTHER" id="PTHR43656:SF2">
    <property type="entry name" value="BINDING OXIDOREDUCTASE, PUTATIVE (AFU_ORTHOLOGUE AFUA_2G08260)-RELATED"/>
    <property type="match status" value="1"/>
</dbReference>
<evidence type="ECO:0000313" key="4">
    <source>
        <dbReference type="EMBL" id="TQC51258.1"/>
    </source>
</evidence>
<dbReference type="InterPro" id="IPR013785">
    <property type="entry name" value="Aldolase_TIM"/>
</dbReference>
<protein>
    <submittedName>
        <fullName evidence="4">NADH-dependent flavin oxidoreductase</fullName>
    </submittedName>
</protein>
<evidence type="ECO:0000256" key="2">
    <source>
        <dbReference type="ARBA" id="ARBA00023002"/>
    </source>
</evidence>
<dbReference type="GO" id="GO:0010181">
    <property type="term" value="F:FMN binding"/>
    <property type="evidence" value="ECO:0007669"/>
    <property type="project" value="InterPro"/>
</dbReference>
<dbReference type="InterPro" id="IPR051799">
    <property type="entry name" value="NADH_flavin_oxidoreductase"/>
</dbReference>